<gene>
    <name evidence="1" type="ORF">CLV85_2572</name>
</gene>
<dbReference type="OrthoDB" id="5123885at2"/>
<comment type="caution">
    <text evidence="1">The sequence shown here is derived from an EMBL/GenBank/DDBJ whole genome shotgun (WGS) entry which is preliminary data.</text>
</comment>
<keyword evidence="2" id="KW-1185">Reference proteome</keyword>
<reference evidence="1 2" key="1">
    <citation type="submission" date="2017-11" db="EMBL/GenBank/DDBJ databases">
        <title>Genomic Encyclopedia of Archaeal and Bacterial Type Strains, Phase II (KMG-II): From Individual Species to Whole Genera.</title>
        <authorList>
            <person name="Goeker M."/>
        </authorList>
    </citation>
    <scope>NUCLEOTIDE SEQUENCE [LARGE SCALE GENOMIC DNA]</scope>
    <source>
        <strain evidence="1 2">DSM 16400</strain>
    </source>
</reference>
<accession>A0A2M9D1T6</accession>
<dbReference type="AlphaFoldDB" id="A0A2M9D1T6"/>
<dbReference type="EMBL" id="PGFH01000003">
    <property type="protein sequence ID" value="PJJ78117.1"/>
    <property type="molecule type" value="Genomic_DNA"/>
</dbReference>
<evidence type="ECO:0000313" key="1">
    <source>
        <dbReference type="EMBL" id="PJJ78117.1"/>
    </source>
</evidence>
<evidence type="ECO:0000313" key="2">
    <source>
        <dbReference type="Proteomes" id="UP000231742"/>
    </source>
</evidence>
<sequence length="89" mass="9393">MGNSGFDLGDIGDVVGGLVQGKGLDTDALEPIWEGIQPTLQGLDTDTILETIANWAKDLNLPLIGDVPDDIVENLKNGVKVPLNKLIKG</sequence>
<protein>
    <submittedName>
        <fullName evidence="1">Uncharacterized protein</fullName>
    </submittedName>
</protein>
<name>A0A2M9D1T6_9MICO</name>
<dbReference type="RefSeq" id="WP_100390020.1">
    <property type="nucleotide sequence ID" value="NZ_BMZU01000001.1"/>
</dbReference>
<proteinExistence type="predicted"/>
<dbReference type="Proteomes" id="UP000231742">
    <property type="component" value="Unassembled WGS sequence"/>
</dbReference>
<organism evidence="1 2">
    <name type="scientific">Salinibacterium amurskyense</name>
    <dbReference type="NCBI Taxonomy" id="205941"/>
    <lineage>
        <taxon>Bacteria</taxon>
        <taxon>Bacillati</taxon>
        <taxon>Actinomycetota</taxon>
        <taxon>Actinomycetes</taxon>
        <taxon>Micrococcales</taxon>
        <taxon>Microbacteriaceae</taxon>
        <taxon>Salinibacterium</taxon>
    </lineage>
</organism>